<dbReference type="AlphaFoldDB" id="A0A370BG93"/>
<dbReference type="EMBL" id="KZ851963">
    <property type="protein sequence ID" value="RDH14583.1"/>
    <property type="molecule type" value="Genomic_DNA"/>
</dbReference>
<name>A0A370BG93_ASPNG</name>
<protein>
    <submittedName>
        <fullName evidence="1">Uncharacterized protein</fullName>
    </submittedName>
</protein>
<accession>A0A370BG93</accession>
<dbReference type="Proteomes" id="UP000253845">
    <property type="component" value="Unassembled WGS sequence"/>
</dbReference>
<dbReference type="VEuPathDB" id="FungiDB:M747DRAFT_319362"/>
<reference evidence="1 2" key="1">
    <citation type="submission" date="2018-07" db="EMBL/GenBank/DDBJ databases">
        <title>Section-level genome sequencing of Aspergillus section Nigri to investigate inter- and intra-species variation.</title>
        <authorList>
            <consortium name="DOE Joint Genome Institute"/>
            <person name="Vesth T.C."/>
            <person name="Nybo J.L."/>
            <person name="Theobald S."/>
            <person name="Frisvad J.C."/>
            <person name="Larsen T.O."/>
            <person name="Nielsen K.F."/>
            <person name="Hoof J.B."/>
            <person name="Brandl J."/>
            <person name="Salamov A."/>
            <person name="Riley R."/>
            <person name="Gladden J.M."/>
            <person name="Phatale P."/>
            <person name="Nielsen M.T."/>
            <person name="Lyhne E.K."/>
            <person name="Kogle M.E."/>
            <person name="Strasser K."/>
            <person name="McDonnell E."/>
            <person name="Barry K."/>
            <person name="Clum A."/>
            <person name="Chen C."/>
            <person name="Nolan M."/>
            <person name="Sandor L."/>
            <person name="Kuo A."/>
            <person name="Lipzen A."/>
            <person name="Hainaut M."/>
            <person name="Drula E."/>
            <person name="Tsang A."/>
            <person name="Magnuson J.K."/>
            <person name="Henrissat B."/>
            <person name="Wiebenga A."/>
            <person name="Simmons B.A."/>
            <person name="Makela M.R."/>
            <person name="De vries R.P."/>
            <person name="Grigoriev I.V."/>
            <person name="Mortensen U.H."/>
            <person name="Baker S.E."/>
            <person name="Andersen M.R."/>
        </authorList>
    </citation>
    <scope>NUCLEOTIDE SEQUENCE [LARGE SCALE GENOMIC DNA]</scope>
    <source>
        <strain evidence="1 2">ATCC 13496</strain>
    </source>
</reference>
<proteinExistence type="predicted"/>
<sequence>MRVTDEEKQQGVESVVLCASAWRVKEGEVVVNSQGLWSGRKYVARATSGSLSQSSPRLGYPQGVVTGWPTALFSDSRKTTSGAIFITPNRNWSHDDCRRVNVFCS</sequence>
<organism evidence="1 2">
    <name type="scientific">Aspergillus niger ATCC 13496</name>
    <dbReference type="NCBI Taxonomy" id="1353008"/>
    <lineage>
        <taxon>Eukaryota</taxon>
        <taxon>Fungi</taxon>
        <taxon>Dikarya</taxon>
        <taxon>Ascomycota</taxon>
        <taxon>Pezizomycotina</taxon>
        <taxon>Eurotiomycetes</taxon>
        <taxon>Eurotiomycetidae</taxon>
        <taxon>Eurotiales</taxon>
        <taxon>Aspergillaceae</taxon>
        <taxon>Aspergillus</taxon>
        <taxon>Aspergillus subgen. Circumdati</taxon>
    </lineage>
</organism>
<evidence type="ECO:0000313" key="2">
    <source>
        <dbReference type="Proteomes" id="UP000253845"/>
    </source>
</evidence>
<evidence type="ECO:0000313" key="1">
    <source>
        <dbReference type="EMBL" id="RDH14583.1"/>
    </source>
</evidence>
<gene>
    <name evidence="1" type="ORF">M747DRAFT_319362</name>
</gene>